<accession>X1G9M0</accession>
<evidence type="ECO:0000259" key="1">
    <source>
        <dbReference type="Pfam" id="PF00483"/>
    </source>
</evidence>
<dbReference type="EMBL" id="BARU01013563">
    <property type="protein sequence ID" value="GAH38279.1"/>
    <property type="molecule type" value="Genomic_DNA"/>
</dbReference>
<dbReference type="InterPro" id="IPR050486">
    <property type="entry name" value="Mannose-1P_guanyltransferase"/>
</dbReference>
<dbReference type="PANTHER" id="PTHR22572">
    <property type="entry name" value="SUGAR-1-PHOSPHATE GUANYL TRANSFERASE"/>
    <property type="match status" value="1"/>
</dbReference>
<proteinExistence type="predicted"/>
<organism evidence="2">
    <name type="scientific">marine sediment metagenome</name>
    <dbReference type="NCBI Taxonomy" id="412755"/>
    <lineage>
        <taxon>unclassified sequences</taxon>
        <taxon>metagenomes</taxon>
        <taxon>ecological metagenomes</taxon>
    </lineage>
</organism>
<dbReference type="Gene3D" id="3.90.550.10">
    <property type="entry name" value="Spore Coat Polysaccharide Biosynthesis Protein SpsA, Chain A"/>
    <property type="match status" value="1"/>
</dbReference>
<comment type="caution">
    <text evidence="2">The sequence shown here is derived from an EMBL/GenBank/DDBJ whole genome shotgun (WGS) entry which is preliminary data.</text>
</comment>
<reference evidence="2" key="1">
    <citation type="journal article" date="2014" name="Front. Microbiol.">
        <title>High frequency of phylogenetically diverse reductive dehalogenase-homologous genes in deep subseafloor sedimentary metagenomes.</title>
        <authorList>
            <person name="Kawai M."/>
            <person name="Futagami T."/>
            <person name="Toyoda A."/>
            <person name="Takaki Y."/>
            <person name="Nishi S."/>
            <person name="Hori S."/>
            <person name="Arai W."/>
            <person name="Tsubouchi T."/>
            <person name="Morono Y."/>
            <person name="Uchiyama I."/>
            <person name="Ito T."/>
            <person name="Fujiyama A."/>
            <person name="Inagaki F."/>
            <person name="Takami H."/>
        </authorList>
    </citation>
    <scope>NUCLEOTIDE SEQUENCE</scope>
    <source>
        <strain evidence="2">Expedition CK06-06</strain>
    </source>
</reference>
<protein>
    <recommendedName>
        <fullName evidence="1">Nucleotidyl transferase domain-containing protein</fullName>
    </recommendedName>
</protein>
<dbReference type="SUPFAM" id="SSF53448">
    <property type="entry name" value="Nucleotide-diphospho-sugar transferases"/>
    <property type="match status" value="1"/>
</dbReference>
<evidence type="ECO:0000313" key="2">
    <source>
        <dbReference type="EMBL" id="GAH38279.1"/>
    </source>
</evidence>
<name>X1G9M0_9ZZZZ</name>
<sequence>IRYILNRLIRQGFDDIVVCVNDSHLSMFKHELRDLDISFSISSKPLGTAGEIFNCRDIIDDDFLIYYADELTDINLKNLVDFHNSKNDGLATLALVNQFPLPVGLINLKGSEVQSIKEKTSINIPFWVGIAVIRKEILEYLNLGDDFARDIFPRILDEGRKIYTKTFETEWIDIGNISRYRYANELAEKGLINS</sequence>
<dbReference type="InterPro" id="IPR029044">
    <property type="entry name" value="Nucleotide-diphossugar_trans"/>
</dbReference>
<feature type="domain" description="Nucleotidyl transferase" evidence="1">
    <location>
        <begin position="1"/>
        <end position="188"/>
    </location>
</feature>
<dbReference type="Pfam" id="PF00483">
    <property type="entry name" value="NTP_transferase"/>
    <property type="match status" value="1"/>
</dbReference>
<dbReference type="InterPro" id="IPR005835">
    <property type="entry name" value="NTP_transferase_dom"/>
</dbReference>
<feature type="non-terminal residue" evidence="2">
    <location>
        <position position="1"/>
    </location>
</feature>
<gene>
    <name evidence="2" type="ORF">S03H2_24420</name>
</gene>
<dbReference type="AlphaFoldDB" id="X1G9M0"/>